<dbReference type="AlphaFoldDB" id="A0A0K1PMS0"/>
<dbReference type="GO" id="GO:0032259">
    <property type="term" value="P:methylation"/>
    <property type="evidence" value="ECO:0007669"/>
    <property type="project" value="UniProtKB-KW"/>
</dbReference>
<dbReference type="Gene3D" id="3.40.50.150">
    <property type="entry name" value="Vaccinia Virus protein VP39"/>
    <property type="match status" value="1"/>
</dbReference>
<organism evidence="2 3">
    <name type="scientific">Labilithrix luteola</name>
    <dbReference type="NCBI Taxonomy" id="1391654"/>
    <lineage>
        <taxon>Bacteria</taxon>
        <taxon>Pseudomonadati</taxon>
        <taxon>Myxococcota</taxon>
        <taxon>Polyangia</taxon>
        <taxon>Polyangiales</taxon>
        <taxon>Labilitrichaceae</taxon>
        <taxon>Labilithrix</taxon>
    </lineage>
</organism>
<dbReference type="KEGG" id="llu:AKJ09_01471"/>
<name>A0A0K1PMS0_9BACT</name>
<protein>
    <submittedName>
        <fullName evidence="2">Methyltransferase type 11</fullName>
    </submittedName>
</protein>
<dbReference type="SUPFAM" id="SSF53335">
    <property type="entry name" value="S-adenosyl-L-methionine-dependent methyltransferases"/>
    <property type="match status" value="1"/>
</dbReference>
<dbReference type="CDD" id="cd02440">
    <property type="entry name" value="AdoMet_MTases"/>
    <property type="match status" value="1"/>
</dbReference>
<dbReference type="InterPro" id="IPR029063">
    <property type="entry name" value="SAM-dependent_MTases_sf"/>
</dbReference>
<keyword evidence="2" id="KW-0489">Methyltransferase</keyword>
<dbReference type="PANTHER" id="PTHR42912">
    <property type="entry name" value="METHYLTRANSFERASE"/>
    <property type="match status" value="1"/>
</dbReference>
<dbReference type="RefSeq" id="WP_146646355.1">
    <property type="nucleotide sequence ID" value="NZ_CP012333.1"/>
</dbReference>
<proteinExistence type="predicted"/>
<feature type="domain" description="Methyltransferase" evidence="1">
    <location>
        <begin position="55"/>
        <end position="147"/>
    </location>
</feature>
<evidence type="ECO:0000259" key="1">
    <source>
        <dbReference type="Pfam" id="PF13649"/>
    </source>
</evidence>
<keyword evidence="3" id="KW-1185">Reference proteome</keyword>
<accession>A0A0K1PMS0</accession>
<dbReference type="EMBL" id="CP012333">
    <property type="protein sequence ID" value="AKU94807.1"/>
    <property type="molecule type" value="Genomic_DNA"/>
</dbReference>
<dbReference type="InterPro" id="IPR041698">
    <property type="entry name" value="Methyltransf_25"/>
</dbReference>
<evidence type="ECO:0000313" key="3">
    <source>
        <dbReference type="Proteomes" id="UP000064967"/>
    </source>
</evidence>
<dbReference type="GO" id="GO:0008168">
    <property type="term" value="F:methyltransferase activity"/>
    <property type="evidence" value="ECO:0007669"/>
    <property type="project" value="UniProtKB-KW"/>
</dbReference>
<dbReference type="OrthoDB" id="5319472at2"/>
<evidence type="ECO:0000313" key="2">
    <source>
        <dbReference type="EMBL" id="AKU94807.1"/>
    </source>
</evidence>
<keyword evidence="2" id="KW-0808">Transferase</keyword>
<dbReference type="Proteomes" id="UP000064967">
    <property type="component" value="Chromosome"/>
</dbReference>
<reference evidence="2 3" key="1">
    <citation type="submission" date="2015-08" db="EMBL/GenBank/DDBJ databases">
        <authorList>
            <person name="Babu N.S."/>
            <person name="Beckwith C.J."/>
            <person name="Beseler K.G."/>
            <person name="Brison A."/>
            <person name="Carone J.V."/>
            <person name="Caskin T.P."/>
            <person name="Diamond M."/>
            <person name="Durham M.E."/>
            <person name="Foxe J.M."/>
            <person name="Go M."/>
            <person name="Henderson B.A."/>
            <person name="Jones I.B."/>
            <person name="McGettigan J.A."/>
            <person name="Micheletti S.J."/>
            <person name="Nasrallah M.E."/>
            <person name="Ortiz D."/>
            <person name="Piller C.R."/>
            <person name="Privatt S.R."/>
            <person name="Schneider S.L."/>
            <person name="Sharp S."/>
            <person name="Smith T.C."/>
            <person name="Stanton J.D."/>
            <person name="Ullery H.E."/>
            <person name="Wilson R.J."/>
            <person name="Serrano M.G."/>
            <person name="Buck G."/>
            <person name="Lee V."/>
            <person name="Wang Y."/>
            <person name="Carvalho R."/>
            <person name="Voegtly L."/>
            <person name="Shi R."/>
            <person name="Duckworth R."/>
            <person name="Johnson A."/>
            <person name="Loviza R."/>
            <person name="Walstead R."/>
            <person name="Shah Z."/>
            <person name="Kiflezghi M."/>
            <person name="Wade K."/>
            <person name="Ball S.L."/>
            <person name="Bradley K.W."/>
            <person name="Asai D.J."/>
            <person name="Bowman C.A."/>
            <person name="Russell D.A."/>
            <person name="Pope W.H."/>
            <person name="Jacobs-Sera D."/>
            <person name="Hendrix R.W."/>
            <person name="Hatfull G.F."/>
        </authorList>
    </citation>
    <scope>NUCLEOTIDE SEQUENCE [LARGE SCALE GENOMIC DNA]</scope>
    <source>
        <strain evidence="2 3">DSM 27648</strain>
    </source>
</reference>
<dbReference type="STRING" id="1391654.AKJ09_01471"/>
<gene>
    <name evidence="2" type="ORF">AKJ09_01471</name>
</gene>
<dbReference type="Pfam" id="PF13649">
    <property type="entry name" value="Methyltransf_25"/>
    <property type="match status" value="1"/>
</dbReference>
<sequence length="264" mass="29614">MRSEEGSMMSVDVKNREVFGRRDVVRFYASQDALQGAEAAFLASMTEQLPTLRMLDVGIGGGRTTAHFAPLAREYVGIDYAPEMVEAARRRFAEARFALDVADARALPYPAERFDMVLFSHCGIDYVPHEERLSVIREIRRVLTPNGAFCFSTHNLQRARSLLHGTSSETLIARMANSLRRRRLRKLNEPIELLGERPHAMVNDGAFRFGAVTYHIRPSAQVEQLRACGFDDVTVSSARTGEPLSRSECATTDEPWLSYRCVAA</sequence>
<dbReference type="InterPro" id="IPR050508">
    <property type="entry name" value="Methyltransf_Superfamily"/>
</dbReference>